<sequence length="115" mass="13392">MAAWIRVSAIQLECFDVWVLKRNKNLLGKLLKIDALTTSQNQGKFARLCVELDLSRPFEAFVQINNVWYNVEYEGLPDIAICVVDMVIRGSTVMCQMLPLWKRLVMDPLWVMMVW</sequence>
<gene>
    <name evidence="1" type="ORF">L3X38_011186</name>
</gene>
<accession>A0AAD4WGX3</accession>
<dbReference type="PANTHER" id="PTHR31286">
    <property type="entry name" value="GLYCINE-RICH CELL WALL STRUCTURAL PROTEIN 1.8-LIKE"/>
    <property type="match status" value="1"/>
</dbReference>
<keyword evidence="2" id="KW-1185">Reference proteome</keyword>
<reference evidence="1 2" key="1">
    <citation type="journal article" date="2022" name="G3 (Bethesda)">
        <title>Whole-genome sequence and methylome profiling of the almond [Prunus dulcis (Mill.) D.A. Webb] cultivar 'Nonpareil'.</title>
        <authorList>
            <person name="D'Amico-Willman K.M."/>
            <person name="Ouma W.Z."/>
            <person name="Meulia T."/>
            <person name="Sideli G.M."/>
            <person name="Gradziel T.M."/>
            <person name="Fresnedo-Ramirez J."/>
        </authorList>
    </citation>
    <scope>NUCLEOTIDE SEQUENCE [LARGE SCALE GENOMIC DNA]</scope>
    <source>
        <strain evidence="1">Clone GOH B32 T37-40</strain>
    </source>
</reference>
<dbReference type="PANTHER" id="PTHR31286:SF99">
    <property type="entry name" value="DUF4283 DOMAIN-CONTAINING PROTEIN"/>
    <property type="match status" value="1"/>
</dbReference>
<name>A0AAD4WGX3_PRUDU</name>
<protein>
    <recommendedName>
        <fullName evidence="3">DUF4283 domain-containing protein</fullName>
    </recommendedName>
</protein>
<proteinExistence type="predicted"/>
<evidence type="ECO:0008006" key="3">
    <source>
        <dbReference type="Google" id="ProtNLM"/>
    </source>
</evidence>
<comment type="caution">
    <text evidence="1">The sequence shown here is derived from an EMBL/GenBank/DDBJ whole genome shotgun (WGS) entry which is preliminary data.</text>
</comment>
<dbReference type="AlphaFoldDB" id="A0AAD4WGX3"/>
<dbReference type="InterPro" id="IPR040256">
    <property type="entry name" value="At4g02000-like"/>
</dbReference>
<organism evidence="1 2">
    <name type="scientific">Prunus dulcis</name>
    <name type="common">Almond</name>
    <name type="synonym">Amygdalus dulcis</name>
    <dbReference type="NCBI Taxonomy" id="3755"/>
    <lineage>
        <taxon>Eukaryota</taxon>
        <taxon>Viridiplantae</taxon>
        <taxon>Streptophyta</taxon>
        <taxon>Embryophyta</taxon>
        <taxon>Tracheophyta</taxon>
        <taxon>Spermatophyta</taxon>
        <taxon>Magnoliopsida</taxon>
        <taxon>eudicotyledons</taxon>
        <taxon>Gunneridae</taxon>
        <taxon>Pentapetalae</taxon>
        <taxon>rosids</taxon>
        <taxon>fabids</taxon>
        <taxon>Rosales</taxon>
        <taxon>Rosaceae</taxon>
        <taxon>Amygdaloideae</taxon>
        <taxon>Amygdaleae</taxon>
        <taxon>Prunus</taxon>
    </lineage>
</organism>
<evidence type="ECO:0000313" key="2">
    <source>
        <dbReference type="Proteomes" id="UP001054821"/>
    </source>
</evidence>
<dbReference type="EMBL" id="JAJFAZ020000002">
    <property type="protein sequence ID" value="KAI5343310.1"/>
    <property type="molecule type" value="Genomic_DNA"/>
</dbReference>
<evidence type="ECO:0000313" key="1">
    <source>
        <dbReference type="EMBL" id="KAI5343310.1"/>
    </source>
</evidence>
<dbReference type="Proteomes" id="UP001054821">
    <property type="component" value="Chromosome 2"/>
</dbReference>